<dbReference type="InterPro" id="IPR017927">
    <property type="entry name" value="FAD-bd_FR_type"/>
</dbReference>
<evidence type="ECO:0000256" key="10">
    <source>
        <dbReference type="ARBA" id="ARBA00023027"/>
    </source>
</evidence>
<dbReference type="InterPro" id="IPR039261">
    <property type="entry name" value="FNR_nucleotide-bd"/>
</dbReference>
<dbReference type="PANTHER" id="PTHR43396">
    <property type="entry name" value="FLAVOHEMOPROTEIN"/>
    <property type="match status" value="1"/>
</dbReference>
<evidence type="ECO:0000256" key="9">
    <source>
        <dbReference type="ARBA" id="ARBA00023004"/>
    </source>
</evidence>
<evidence type="ECO:0000256" key="4">
    <source>
        <dbReference type="ARBA" id="ARBA00022575"/>
    </source>
</evidence>
<dbReference type="Gene3D" id="1.10.490.10">
    <property type="entry name" value="Globins"/>
    <property type="match status" value="1"/>
</dbReference>
<dbReference type="GO" id="GO:0005344">
    <property type="term" value="F:oxygen carrier activity"/>
    <property type="evidence" value="ECO:0007669"/>
    <property type="project" value="UniProtKB-KW"/>
</dbReference>
<keyword evidence="15" id="KW-0813">Transport</keyword>
<evidence type="ECO:0000256" key="3">
    <source>
        <dbReference type="ARBA" id="ARBA00012229"/>
    </source>
</evidence>
<dbReference type="SUPFAM" id="SSF63380">
    <property type="entry name" value="Riboflavin synthase domain-like"/>
    <property type="match status" value="1"/>
</dbReference>
<keyword evidence="18" id="KW-0560">Oxidoreductase</keyword>
<dbReference type="CDD" id="cd08922">
    <property type="entry name" value="FHb-globin"/>
    <property type="match status" value="1"/>
</dbReference>
<keyword evidence="8" id="KW-0521">NADP</keyword>
<dbReference type="GO" id="GO:0046210">
    <property type="term" value="P:nitric oxide catabolic process"/>
    <property type="evidence" value="ECO:0007669"/>
    <property type="project" value="TreeGrafter"/>
</dbReference>
<dbReference type="RefSeq" id="WP_044841935.1">
    <property type="nucleotide sequence ID" value="NZ_CP059734.1"/>
</dbReference>
<comment type="cofactor">
    <cofactor evidence="12">
        <name>[2Fe-2S] cluster</name>
        <dbReference type="ChEBI" id="CHEBI:190135"/>
    </cofactor>
</comment>
<comment type="catalytic activity">
    <reaction evidence="14">
        <text>2 nitric oxide + NADPH + 2 O2 = 2 nitrate + NADP(+) + H(+)</text>
        <dbReference type="Rhea" id="RHEA:19465"/>
        <dbReference type="ChEBI" id="CHEBI:15378"/>
        <dbReference type="ChEBI" id="CHEBI:15379"/>
        <dbReference type="ChEBI" id="CHEBI:16480"/>
        <dbReference type="ChEBI" id="CHEBI:17632"/>
        <dbReference type="ChEBI" id="CHEBI:57783"/>
        <dbReference type="ChEBI" id="CHEBI:58349"/>
        <dbReference type="EC" id="1.14.12.17"/>
    </reaction>
</comment>
<feature type="domain" description="Globin" evidence="16">
    <location>
        <begin position="1"/>
        <end position="138"/>
    </location>
</feature>
<evidence type="ECO:0000313" key="19">
    <source>
        <dbReference type="Proteomes" id="UP000032352"/>
    </source>
</evidence>
<evidence type="ECO:0000256" key="6">
    <source>
        <dbReference type="ARBA" id="ARBA00022621"/>
    </source>
</evidence>
<evidence type="ECO:0000256" key="8">
    <source>
        <dbReference type="ARBA" id="ARBA00022857"/>
    </source>
</evidence>
<evidence type="ECO:0000256" key="15">
    <source>
        <dbReference type="RuleBase" id="RU000356"/>
    </source>
</evidence>
<comment type="similarity">
    <text evidence="2">In the C-terminal section; belongs to the flavoprotein pyridine nucleotide cytochrome reductase family.</text>
</comment>
<dbReference type="EC" id="1.14.12.17" evidence="3"/>
<dbReference type="InterPro" id="IPR000971">
    <property type="entry name" value="Globin"/>
</dbReference>
<dbReference type="GO" id="GO:0046872">
    <property type="term" value="F:metal ion binding"/>
    <property type="evidence" value="ECO:0007669"/>
    <property type="project" value="UniProtKB-KW"/>
</dbReference>
<protein>
    <recommendedName>
        <fullName evidence="3">nitric oxide dioxygenase</fullName>
        <ecNumber evidence="3">1.14.12.17</ecNumber>
    </recommendedName>
</protein>
<evidence type="ECO:0000256" key="7">
    <source>
        <dbReference type="ARBA" id="ARBA00022723"/>
    </source>
</evidence>
<organism evidence="18 19">
    <name type="scientific">Thalassomonas viridans</name>
    <dbReference type="NCBI Taxonomy" id="137584"/>
    <lineage>
        <taxon>Bacteria</taxon>
        <taxon>Pseudomonadati</taxon>
        <taxon>Pseudomonadota</taxon>
        <taxon>Gammaproteobacteria</taxon>
        <taxon>Alteromonadales</taxon>
        <taxon>Colwelliaceae</taxon>
        <taxon>Thalassomonas</taxon>
    </lineage>
</organism>
<dbReference type="Pfam" id="PF00042">
    <property type="entry name" value="Globin"/>
    <property type="match status" value="1"/>
</dbReference>
<accession>A0AAF0CCN0</accession>
<keyword evidence="5 15" id="KW-0349">Heme</keyword>
<dbReference type="NCBIfam" id="NF009805">
    <property type="entry name" value="PRK13289.1"/>
    <property type="match status" value="1"/>
</dbReference>
<evidence type="ECO:0000256" key="11">
    <source>
        <dbReference type="ARBA" id="ARBA00025094"/>
    </source>
</evidence>
<sequence>MLDAQTVEIIKSTVPALKVHADDITRAFYPLLFSQHPEVVPYFNQTNQGKGTQPKALANAVVAYGANIDALGNLSETVGKIVQKHAALGIQPGQYDAVGSCLLQAIKAVLGEAASDEVIQAWGKAYGQLAEILIAAEEAVYHENENKAGGWRGEREFKLIKRVEESAVITSFYFEPLDGKEVPLFEPGQFLTLILDDVDGAQVRRNYSLSDAPGNRYLRISVKREPRGAVSNYLHRRLSPGDKVKLLPPCGDFTLRKNNKPLVLLTGGVGITPAISMLNSEAGSGRDIRFIHAALDSNVHAFKAHVDQLASKHEHISPLYVYSNPQEHCRPHATGFITEELIARQLPEDRDVEFYFLGPVPFMKAALKIAKNLGLPESQVHYEFFGPSEELVA</sequence>
<dbReference type="Proteomes" id="UP000032352">
    <property type="component" value="Chromosome pTvir"/>
</dbReference>
<dbReference type="Pfam" id="PF00970">
    <property type="entry name" value="FAD_binding_6"/>
    <property type="match status" value="1"/>
</dbReference>
<dbReference type="Gene3D" id="2.40.30.10">
    <property type="entry name" value="Translation factors"/>
    <property type="match status" value="1"/>
</dbReference>
<evidence type="ECO:0000256" key="13">
    <source>
        <dbReference type="ARBA" id="ARBA00048649"/>
    </source>
</evidence>
<dbReference type="InterPro" id="IPR017938">
    <property type="entry name" value="Riboflavin_synthase-like_b-brl"/>
</dbReference>
<dbReference type="GO" id="GO:0020037">
    <property type="term" value="F:heme binding"/>
    <property type="evidence" value="ECO:0007669"/>
    <property type="project" value="InterPro"/>
</dbReference>
<keyword evidence="7" id="KW-0479">Metal-binding</keyword>
<dbReference type="KEGG" id="tvd:SG34_032080"/>
<dbReference type="PRINTS" id="PR00409">
    <property type="entry name" value="PHDIOXRDTASE"/>
</dbReference>
<keyword evidence="9" id="KW-0408">Iron</keyword>
<evidence type="ECO:0000256" key="2">
    <source>
        <dbReference type="ARBA" id="ARBA00006401"/>
    </source>
</evidence>
<dbReference type="CDD" id="cd06184">
    <property type="entry name" value="flavohem_like_fad_nad_binding"/>
    <property type="match status" value="1"/>
</dbReference>
<dbReference type="InterPro" id="IPR012292">
    <property type="entry name" value="Globin/Proto"/>
</dbReference>
<dbReference type="GO" id="GO:0071949">
    <property type="term" value="F:FAD binding"/>
    <property type="evidence" value="ECO:0007669"/>
    <property type="project" value="TreeGrafter"/>
</dbReference>
<keyword evidence="19" id="KW-1185">Reference proteome</keyword>
<evidence type="ECO:0000313" key="18">
    <source>
        <dbReference type="EMBL" id="WDE08563.1"/>
    </source>
</evidence>
<comment type="cofactor">
    <cofactor evidence="1">
        <name>heme b</name>
        <dbReference type="ChEBI" id="CHEBI:60344"/>
    </cofactor>
</comment>
<comment type="similarity">
    <text evidence="15">Belongs to the globin family.</text>
</comment>
<reference evidence="18 19" key="1">
    <citation type="journal article" date="2015" name="Genome Announc.">
        <title>Draft Genome Sequences of Marine Isolates of Thalassomonas viridans and Thalassomonas actiniarum.</title>
        <authorList>
            <person name="Olonade I."/>
            <person name="van Zyl L.J."/>
            <person name="Trindade M."/>
        </authorList>
    </citation>
    <scope>NUCLEOTIDE SEQUENCE [LARGE SCALE GENOMIC DNA]</scope>
    <source>
        <strain evidence="18 19">XOM25</strain>
    </source>
</reference>
<dbReference type="SUPFAM" id="SSF46458">
    <property type="entry name" value="Globin-like"/>
    <property type="match status" value="1"/>
</dbReference>
<dbReference type="PROSITE" id="PS01033">
    <property type="entry name" value="GLOBIN"/>
    <property type="match status" value="1"/>
</dbReference>
<keyword evidence="6 15" id="KW-0561">Oxygen transport</keyword>
<reference evidence="18 19" key="2">
    <citation type="journal article" date="2022" name="Mar. Drugs">
        <title>Bioassay-Guided Fractionation Leads to the Detection of Cholic Acid Generated by the Rare Thalassomonas sp.</title>
        <authorList>
            <person name="Pheiffer F."/>
            <person name="Schneider Y.K."/>
            <person name="Hansen E.H."/>
            <person name="Andersen J.H."/>
            <person name="Isaksson J."/>
            <person name="Busche T."/>
            <person name="R C."/>
            <person name="Kalinowski J."/>
            <person name="Zyl L.V."/>
            <person name="Trindade M."/>
        </authorList>
    </citation>
    <scope>NUCLEOTIDE SEQUENCE [LARGE SCALE GENOMIC DNA]</scope>
    <source>
        <strain evidence="18 19">XOM25</strain>
    </source>
</reference>
<evidence type="ECO:0000256" key="1">
    <source>
        <dbReference type="ARBA" id="ARBA00001970"/>
    </source>
</evidence>
<comment type="catalytic activity">
    <reaction evidence="13">
        <text>2 nitric oxide + NADH + 2 O2 = 2 nitrate + NAD(+) + H(+)</text>
        <dbReference type="Rhea" id="RHEA:19469"/>
        <dbReference type="ChEBI" id="CHEBI:15378"/>
        <dbReference type="ChEBI" id="CHEBI:15379"/>
        <dbReference type="ChEBI" id="CHEBI:16480"/>
        <dbReference type="ChEBI" id="CHEBI:17632"/>
        <dbReference type="ChEBI" id="CHEBI:57540"/>
        <dbReference type="ChEBI" id="CHEBI:57945"/>
        <dbReference type="EC" id="1.14.12.17"/>
    </reaction>
</comment>
<evidence type="ECO:0000256" key="5">
    <source>
        <dbReference type="ARBA" id="ARBA00022617"/>
    </source>
</evidence>
<dbReference type="GO" id="GO:0019825">
    <property type="term" value="F:oxygen binding"/>
    <property type="evidence" value="ECO:0007669"/>
    <property type="project" value="InterPro"/>
</dbReference>
<dbReference type="PANTHER" id="PTHR43396:SF3">
    <property type="entry name" value="FLAVOHEMOPROTEIN"/>
    <property type="match status" value="1"/>
</dbReference>
<feature type="domain" description="FAD-binding FR-type" evidence="17">
    <location>
        <begin position="152"/>
        <end position="256"/>
    </location>
</feature>
<dbReference type="PROSITE" id="PS51384">
    <property type="entry name" value="FAD_FR"/>
    <property type="match status" value="1"/>
</dbReference>
<dbReference type="GO" id="GO:0008941">
    <property type="term" value="F:nitric oxide dioxygenase NAD(P)H activity"/>
    <property type="evidence" value="ECO:0007669"/>
    <property type="project" value="UniProtKB-EC"/>
</dbReference>
<dbReference type="InterPro" id="IPR009050">
    <property type="entry name" value="Globin-like_sf"/>
</dbReference>
<proteinExistence type="inferred from homology"/>
<dbReference type="AlphaFoldDB" id="A0AAF0CCN0"/>
<dbReference type="Pfam" id="PF00175">
    <property type="entry name" value="NAD_binding_1"/>
    <property type="match status" value="1"/>
</dbReference>
<dbReference type="FunFam" id="1.10.490.10:FF:000003">
    <property type="entry name" value="Flavohemoprotein"/>
    <property type="match status" value="1"/>
</dbReference>
<dbReference type="GO" id="GO:0071500">
    <property type="term" value="P:cellular response to nitrosative stress"/>
    <property type="evidence" value="ECO:0007669"/>
    <property type="project" value="TreeGrafter"/>
</dbReference>
<evidence type="ECO:0000259" key="16">
    <source>
        <dbReference type="PROSITE" id="PS01033"/>
    </source>
</evidence>
<evidence type="ECO:0000256" key="12">
    <source>
        <dbReference type="ARBA" id="ARBA00034078"/>
    </source>
</evidence>
<dbReference type="InterPro" id="IPR001433">
    <property type="entry name" value="OxRdtase_FAD/NAD-bd"/>
</dbReference>
<dbReference type="InterPro" id="IPR008333">
    <property type="entry name" value="Cbr1-like_FAD-bd_dom"/>
</dbReference>
<dbReference type="GO" id="GO:0009636">
    <property type="term" value="P:response to toxic substance"/>
    <property type="evidence" value="ECO:0007669"/>
    <property type="project" value="UniProtKB-KW"/>
</dbReference>
<keyword evidence="10" id="KW-0520">NAD</keyword>
<evidence type="ECO:0000259" key="17">
    <source>
        <dbReference type="PROSITE" id="PS51384"/>
    </source>
</evidence>
<evidence type="ECO:0000256" key="14">
    <source>
        <dbReference type="ARBA" id="ARBA00049433"/>
    </source>
</evidence>
<keyword evidence="4" id="KW-0216">Detoxification</keyword>
<dbReference type="EMBL" id="CP059734">
    <property type="protein sequence ID" value="WDE08563.1"/>
    <property type="molecule type" value="Genomic_DNA"/>
</dbReference>
<dbReference type="SUPFAM" id="SSF52343">
    <property type="entry name" value="Ferredoxin reductase-like, C-terminal NADP-linked domain"/>
    <property type="match status" value="1"/>
</dbReference>
<gene>
    <name evidence="18" type="primary">hmpA</name>
    <name evidence="18" type="ORF">SG34_032080</name>
</gene>
<dbReference type="Gene3D" id="3.40.50.80">
    <property type="entry name" value="Nucleotide-binding domain of ferredoxin-NADP reductase (FNR) module"/>
    <property type="match status" value="1"/>
</dbReference>
<comment type="function">
    <text evidence="11">Is involved in NO detoxification in an aerobic process, termed nitric oxide dioxygenase (NOD) reaction that utilizes O(2) and NAD(P)H to convert NO to nitrate, which protects the bacterium from various noxious nitrogen compounds. Therefore, plays a central role in the inducible response to nitrosative stress.</text>
</comment>
<name>A0AAF0CCN0_9GAMM</name>